<protein>
    <submittedName>
        <fullName evidence="1">Uncharacterized protein</fullName>
    </submittedName>
</protein>
<evidence type="ECO:0000313" key="2">
    <source>
        <dbReference type="Proteomes" id="UP000439123"/>
    </source>
</evidence>
<dbReference type="Proteomes" id="UP000439123">
    <property type="component" value="Unassembled WGS sequence"/>
</dbReference>
<gene>
    <name evidence="1" type="ORF">AERO8C_170091</name>
</gene>
<organism evidence="1 2">
    <name type="scientific">Aeromonas veronii</name>
    <dbReference type="NCBI Taxonomy" id="654"/>
    <lineage>
        <taxon>Bacteria</taxon>
        <taxon>Pseudomonadati</taxon>
        <taxon>Pseudomonadota</taxon>
        <taxon>Gammaproteobacteria</taxon>
        <taxon>Aeromonadales</taxon>
        <taxon>Aeromonadaceae</taxon>
        <taxon>Aeromonas</taxon>
    </lineage>
</organism>
<reference evidence="1 2" key="1">
    <citation type="submission" date="2019-10" db="EMBL/GenBank/DDBJ databases">
        <authorList>
            <person name="Karimi E."/>
        </authorList>
    </citation>
    <scope>NUCLEOTIDE SEQUENCE [LARGE SCALE GENOMIC DNA]</scope>
    <source>
        <strain evidence="1">Aeromonas sp. 8C</strain>
    </source>
</reference>
<dbReference type="EMBL" id="CABWLC010000009">
    <property type="protein sequence ID" value="VXA84436.1"/>
    <property type="molecule type" value="Genomic_DNA"/>
</dbReference>
<proteinExistence type="predicted"/>
<dbReference type="AlphaFoldDB" id="A0A653KZ33"/>
<name>A0A653KZ33_AERVE</name>
<accession>A0A653KZ33</accession>
<evidence type="ECO:0000313" key="1">
    <source>
        <dbReference type="EMBL" id="VXA84436.1"/>
    </source>
</evidence>
<sequence>MCGHRCGYRCDQGRVRLAQHALFSFAVGAVVQSLRGGQRRARQLEGVLHQRHQFARGKVGAAQGAGGQREAGLLIEIRLVGHSQLELGGELDGAGRADLLAAAAEDAARHGDLPAPFAGLHVHFHHQRIGRAGLGTGGAGDALIRLIFRFAAKIPVHLVRGEGVLGGRGASLEDGLEQLDHDDPLFQRRVFAIDAVALDLLVGDHGGFALLGVDQGDPVGTGVAGIQTADDERRIRHGIAAQHVAQSRPVGVGGGAAAPAEQLLVVSGHAPVDVLAAGRLGKAQRKLARLVGEPFGQQRPFRQVFKTELNHVEGVVELVDPHQHPGLHIATRLGLDLHRQLAVAGKVVDPTHVALEAARPHHGADAAEIAGNLRVELADPDEAGRDVGGIQQHGHQGFELITQFPHQLGTLDAIFLEDVAAHPANQVETVGLARAGEQLGQGHGFFPHTEELHEAGVKTGEVARQADVEDMAVQALHLQQHGADHLGPLGYHNTHGVLYRGGVGDAVGKTADAADPVGQKRHFVVAHAGFRELLHATMDIEEAVVGIDDVFPIDEQPEVARLVRGDVQRADRHDAVGITAELVDEGVGLGVGGGHRALAVIHGVLAQRVDILRPVVRQYQTAFVRQADGAQAEHVADLPLAPHRRRNGRGDGGVLLGIGIYQHLDGDPAFGVALHGEDVVDGEVAVEAALVIGKGERKPAPQLVEDQAGGLDQTGGLDGDGGLIGGLPLLVDDGVGQLCSHLLDVVAADAIRNGDGHAVLTLMFGNEHSQMMKSEKVAVLAGMIQIPTR</sequence>